<evidence type="ECO:0000313" key="1">
    <source>
        <dbReference type="EMBL" id="ASE99841.1"/>
    </source>
</evidence>
<name>A0A218MKN9_9VIRU</name>
<protein>
    <submittedName>
        <fullName evidence="1">Uncharacterized protein</fullName>
    </submittedName>
</protein>
<accession>A0A218MKN9</accession>
<proteinExistence type="predicted"/>
<organism evidence="1">
    <name type="scientific">uncultured virus</name>
    <dbReference type="NCBI Taxonomy" id="340016"/>
    <lineage>
        <taxon>Viruses</taxon>
        <taxon>environmental samples</taxon>
    </lineage>
</organism>
<sequence length="109" mass="12775">MTDYNWCHGPDCHTKHTQSRVRGSKGNKVLRTIKIKHSHWNNQDRFNMFNYFCNQSCLMDYISKHLQSIVAVAPRREPLETPINVTKEKATNWRGDPYTNIKIEAIDNA</sequence>
<reference evidence="1" key="1">
    <citation type="submission" date="2016-10" db="EMBL/GenBank/DDBJ databases">
        <authorList>
            <person name="Varghese N."/>
        </authorList>
    </citation>
    <scope>NUCLEOTIDE SEQUENCE</scope>
</reference>
<dbReference type="EMBL" id="KY052799">
    <property type="protein sequence ID" value="ASE99841.1"/>
    <property type="molecule type" value="Genomic_DNA"/>
</dbReference>
<reference evidence="1" key="2">
    <citation type="journal article" date="2017" name="Nat. Commun.">
        <title>Single-virus genomics reveals hidden cosmopolitan and abundant viruses.</title>
        <authorList>
            <person name="Martinez-Hernandez F."/>
            <person name="Fornas O."/>
            <person name="Lluesma Gomez M."/>
            <person name="Bolduc B."/>
            <person name="de la Cruz Pena M.J."/>
            <person name="Martinez J.M."/>
            <person name="Anton J."/>
            <person name="Gasol J.M."/>
            <person name="Rosselli R."/>
            <person name="Rodriguez-Valera F."/>
            <person name="Sullivan M.B."/>
            <person name="Acinas S.G."/>
            <person name="Martinez-Garcia M."/>
        </authorList>
    </citation>
    <scope>NUCLEOTIDE SEQUENCE</scope>
</reference>